<proteinExistence type="inferred from homology"/>
<dbReference type="InterPro" id="IPR029044">
    <property type="entry name" value="Nucleotide-diphossugar_trans"/>
</dbReference>
<evidence type="ECO:0000256" key="2">
    <source>
        <dbReference type="ARBA" id="ARBA00022676"/>
    </source>
</evidence>
<keyword evidence="4" id="KW-0472">Membrane</keyword>
<sequence>MIIIYHNHNKVVKVSTLTDEILPFNKKGTISSVLIDFAIKYPESGIVWCNENFEAFLNLDSLNDIFYHEKMMLSYNPNTFGFLGKEIGYIDASPFIKINKEVTFPTWEMSSLVGVVHSKVLLEICSVIKPHSNFDYYLNSIAKVCMPLGLLCYSEPQLLKRKDFIYSSKSSRFTLFRFTKQHYKLRWTFILFLNFVIYEFKFPLLSLIYSVFFRNINKQTINIDKIEVDCSSKNETNFEALDVIIPTIGRKEYLYDFLQDLSIQTYLPKNVIIVEQNPLSGSVSELDYLTSEDWPFEIKHTFTNQAGACNARNIALDQVESEWIFFADDDIRIDHFFIESAFKDISKYKCKAVSFSCLQKDEKKSNTKVFQWNAFGSGCSFVKSEAAKMTRFDLRYEFGFGEDGDFGMQLRNMGCDVLYFPNPAILHLKAPIGGFRTKPDLAWNNDSIKPKPSPTVSLYKILHETKEQHKGYKVILFFKYYRKQSIKNPLKYFTQFQKEWAKSLYWANKLFDKV</sequence>
<protein>
    <submittedName>
        <fullName evidence="6 7">Glycosyltransferase</fullName>
    </submittedName>
</protein>
<keyword evidence="3 7" id="KW-0808">Transferase</keyword>
<dbReference type="AlphaFoldDB" id="A0A521EQN1"/>
<evidence type="ECO:0000259" key="5">
    <source>
        <dbReference type="Pfam" id="PF00535"/>
    </source>
</evidence>
<keyword evidence="9" id="KW-1185">Reference proteome</keyword>
<reference evidence="6 9" key="2">
    <citation type="submission" date="2019-11" db="EMBL/GenBank/DDBJ databases">
        <title>Flavobacterium resistens genome.</title>
        <authorList>
            <person name="Wilson V.M."/>
            <person name="Newman J.D."/>
        </authorList>
    </citation>
    <scope>NUCLEOTIDE SEQUENCE [LARGE SCALE GENOMIC DNA]</scope>
    <source>
        <strain evidence="6 9">DSM 19382</strain>
    </source>
</reference>
<dbReference type="Proteomes" id="UP000468990">
    <property type="component" value="Unassembled WGS sequence"/>
</dbReference>
<dbReference type="Proteomes" id="UP000317289">
    <property type="component" value="Unassembled WGS sequence"/>
</dbReference>
<dbReference type="Gene3D" id="3.90.550.10">
    <property type="entry name" value="Spore Coat Polysaccharide Biosynthesis Protein SpsA, Chain A"/>
    <property type="match status" value="1"/>
</dbReference>
<dbReference type="Pfam" id="PF00535">
    <property type="entry name" value="Glycos_transf_2"/>
    <property type="match status" value="1"/>
</dbReference>
<evidence type="ECO:0000256" key="3">
    <source>
        <dbReference type="ARBA" id="ARBA00022679"/>
    </source>
</evidence>
<evidence type="ECO:0000256" key="4">
    <source>
        <dbReference type="SAM" id="Phobius"/>
    </source>
</evidence>
<evidence type="ECO:0000313" key="9">
    <source>
        <dbReference type="Proteomes" id="UP000468990"/>
    </source>
</evidence>
<dbReference type="RefSeq" id="WP_142451940.1">
    <property type="nucleotide sequence ID" value="NZ_FXTA01000005.1"/>
</dbReference>
<evidence type="ECO:0000313" key="8">
    <source>
        <dbReference type="Proteomes" id="UP000317289"/>
    </source>
</evidence>
<evidence type="ECO:0000313" key="7">
    <source>
        <dbReference type="EMBL" id="SMO86238.1"/>
    </source>
</evidence>
<organism evidence="7 8">
    <name type="scientific">Flavobacterium resistens</name>
    <dbReference type="NCBI Taxonomy" id="443612"/>
    <lineage>
        <taxon>Bacteria</taxon>
        <taxon>Pseudomonadati</taxon>
        <taxon>Bacteroidota</taxon>
        <taxon>Flavobacteriia</taxon>
        <taxon>Flavobacteriales</taxon>
        <taxon>Flavobacteriaceae</taxon>
        <taxon>Flavobacterium</taxon>
    </lineage>
</organism>
<dbReference type="CDD" id="cd00761">
    <property type="entry name" value="Glyco_tranf_GTA_type"/>
    <property type="match status" value="1"/>
</dbReference>
<dbReference type="SUPFAM" id="SSF53448">
    <property type="entry name" value="Nucleotide-diphospho-sugar transferases"/>
    <property type="match status" value="1"/>
</dbReference>
<accession>A0A521EQN1</accession>
<feature type="domain" description="Glycosyltransferase 2-like" evidence="5">
    <location>
        <begin position="243"/>
        <end position="368"/>
    </location>
</feature>
<reference evidence="7 8" key="1">
    <citation type="submission" date="2017-05" db="EMBL/GenBank/DDBJ databases">
        <authorList>
            <person name="Varghese N."/>
            <person name="Submissions S."/>
        </authorList>
    </citation>
    <scope>NUCLEOTIDE SEQUENCE [LARGE SCALE GENOMIC DNA]</scope>
    <source>
        <strain evidence="7 8">DSM 19382</strain>
    </source>
</reference>
<comment type="similarity">
    <text evidence="1">Belongs to the glycosyltransferase 2 family.</text>
</comment>
<dbReference type="PANTHER" id="PTHR43179:SF12">
    <property type="entry name" value="GALACTOFURANOSYLTRANSFERASE GLFT2"/>
    <property type="match status" value="1"/>
</dbReference>
<evidence type="ECO:0000256" key="1">
    <source>
        <dbReference type="ARBA" id="ARBA00006739"/>
    </source>
</evidence>
<name>A0A521EQN1_9FLAO</name>
<gene>
    <name evidence="6" type="ORF">GJU42_07935</name>
    <name evidence="7" type="ORF">SAMN06265349_105265</name>
</gene>
<dbReference type="EMBL" id="FXTA01000005">
    <property type="protein sequence ID" value="SMO86238.1"/>
    <property type="molecule type" value="Genomic_DNA"/>
</dbReference>
<keyword evidence="4" id="KW-1133">Transmembrane helix</keyword>
<dbReference type="PANTHER" id="PTHR43179">
    <property type="entry name" value="RHAMNOSYLTRANSFERASE WBBL"/>
    <property type="match status" value="1"/>
</dbReference>
<keyword evidence="4" id="KW-0812">Transmembrane</keyword>
<evidence type="ECO:0000313" key="6">
    <source>
        <dbReference type="EMBL" id="MRX67888.1"/>
    </source>
</evidence>
<dbReference type="InterPro" id="IPR001173">
    <property type="entry name" value="Glyco_trans_2-like"/>
</dbReference>
<dbReference type="GO" id="GO:0016757">
    <property type="term" value="F:glycosyltransferase activity"/>
    <property type="evidence" value="ECO:0007669"/>
    <property type="project" value="UniProtKB-KW"/>
</dbReference>
<dbReference type="EMBL" id="WKKG01000003">
    <property type="protein sequence ID" value="MRX67888.1"/>
    <property type="molecule type" value="Genomic_DNA"/>
</dbReference>
<keyword evidence="2" id="KW-0328">Glycosyltransferase</keyword>
<dbReference type="OrthoDB" id="1326385at2"/>
<feature type="transmembrane region" description="Helical" evidence="4">
    <location>
        <begin position="187"/>
        <end position="212"/>
    </location>
</feature>